<dbReference type="EMBL" id="AMZH03001447">
    <property type="protein sequence ID" value="RRT79266.1"/>
    <property type="molecule type" value="Genomic_DNA"/>
</dbReference>
<dbReference type="PANTHER" id="PTHR36803">
    <property type="entry name" value="PROTEIN CHLORORESPIRATORY REDUCTION 7, CHLOROPLASTIC"/>
    <property type="match status" value="1"/>
</dbReference>
<dbReference type="PANTHER" id="PTHR36803:SF1">
    <property type="entry name" value="PROTEIN CHLORORESPIRATORY REDUCTION 7, CHLOROPLASTIC"/>
    <property type="match status" value="1"/>
</dbReference>
<evidence type="ECO:0000313" key="1">
    <source>
        <dbReference type="EMBL" id="RRT79266.1"/>
    </source>
</evidence>
<name>A0A427AT02_ENSVE</name>
<organism evidence="1 2">
    <name type="scientific">Ensete ventricosum</name>
    <name type="common">Abyssinian banana</name>
    <name type="synonym">Musa ensete</name>
    <dbReference type="NCBI Taxonomy" id="4639"/>
    <lineage>
        <taxon>Eukaryota</taxon>
        <taxon>Viridiplantae</taxon>
        <taxon>Streptophyta</taxon>
        <taxon>Embryophyta</taxon>
        <taxon>Tracheophyta</taxon>
        <taxon>Spermatophyta</taxon>
        <taxon>Magnoliopsida</taxon>
        <taxon>Liliopsida</taxon>
        <taxon>Zingiberales</taxon>
        <taxon>Musaceae</taxon>
        <taxon>Ensete</taxon>
    </lineage>
</organism>
<reference evidence="1 2" key="1">
    <citation type="journal article" date="2014" name="Agronomy (Basel)">
        <title>A Draft Genome Sequence for Ensete ventricosum, the Drought-Tolerant Tree Against Hunger.</title>
        <authorList>
            <person name="Harrison J."/>
            <person name="Moore K.A."/>
            <person name="Paszkiewicz K."/>
            <person name="Jones T."/>
            <person name="Grant M."/>
            <person name="Ambacheew D."/>
            <person name="Muzemil S."/>
            <person name="Studholme D.J."/>
        </authorList>
    </citation>
    <scope>NUCLEOTIDE SEQUENCE [LARGE SCALE GENOMIC DNA]</scope>
</reference>
<dbReference type="InterPro" id="IPR038150">
    <property type="entry name" value="CRR7-like_sf"/>
</dbReference>
<dbReference type="Gene3D" id="3.90.940.40">
    <property type="entry name" value="Protein CHLORORESPIRATORY REDUCTION 7"/>
    <property type="match status" value="1"/>
</dbReference>
<comment type="caution">
    <text evidence="1">The sequence shown here is derived from an EMBL/GenBank/DDBJ whole genome shotgun (WGS) entry which is preliminary data.</text>
</comment>
<proteinExistence type="predicted"/>
<sequence length="96" mass="10965">MDFDIRKSKALRAYLQSSDTYVLLEPGKGEEFVTEEQLRLRLKGWLEKWPADAALPPDLARFNTVDAAVSHLVRSVCELEIDGQVGSIQWYQVQLD</sequence>
<dbReference type="Pfam" id="PF12095">
    <property type="entry name" value="CRR7"/>
    <property type="match status" value="1"/>
</dbReference>
<gene>
    <name evidence="1" type="ORF">B296_00005193</name>
</gene>
<evidence type="ECO:0000313" key="2">
    <source>
        <dbReference type="Proteomes" id="UP000287651"/>
    </source>
</evidence>
<dbReference type="GO" id="GO:0009570">
    <property type="term" value="C:chloroplast stroma"/>
    <property type="evidence" value="ECO:0007669"/>
    <property type="project" value="TreeGrafter"/>
</dbReference>
<accession>A0A427AT02</accession>
<dbReference type="AlphaFoldDB" id="A0A427AT02"/>
<protein>
    <submittedName>
        <fullName evidence="1">Uncharacterized protein</fullName>
    </submittedName>
</protein>
<dbReference type="InterPro" id="IPR021954">
    <property type="entry name" value="CRR7"/>
</dbReference>
<dbReference type="Proteomes" id="UP000287651">
    <property type="component" value="Unassembled WGS sequence"/>
</dbReference>